<dbReference type="GO" id="GO:0016020">
    <property type="term" value="C:membrane"/>
    <property type="evidence" value="ECO:0007669"/>
    <property type="project" value="UniProtKB-SubCell"/>
</dbReference>
<comment type="caution">
    <text evidence="8">The sequence shown here is derived from an EMBL/GenBank/DDBJ whole genome shotgun (WGS) entry which is preliminary data.</text>
</comment>
<evidence type="ECO:0000313" key="8">
    <source>
        <dbReference type="EMBL" id="GGF86996.1"/>
    </source>
</evidence>
<keyword evidence="3 7" id="KW-0812">Transmembrane</keyword>
<evidence type="ECO:0000256" key="2">
    <source>
        <dbReference type="ARBA" id="ARBA00005982"/>
    </source>
</evidence>
<keyword evidence="5 7" id="KW-1133">Transmembrane helix</keyword>
<evidence type="ECO:0000256" key="3">
    <source>
        <dbReference type="ARBA" id="ARBA00022692"/>
    </source>
</evidence>
<dbReference type="Pfam" id="PF00854">
    <property type="entry name" value="PTR2"/>
    <property type="match status" value="2"/>
</dbReference>
<feature type="transmembrane region" description="Helical" evidence="7">
    <location>
        <begin position="93"/>
        <end position="110"/>
    </location>
</feature>
<gene>
    <name evidence="8" type="ORF">GCM10011365_05080</name>
</gene>
<sequence>MTADVINATTGDGKDYKTLWGHPIGLYVCFATELWERFSFYGMKYLLLLYLTKYHLFTDENGLSIVGAYAGLVYALPLVGGLLADRYLGMRKAVIFGGILLVMGHLLMAVEGTKATMVAGEVIRDNFAINVFYLALALIVLGVGFLKPNISTIVGKLYHEDDPRRDSGFTIFYQGINIGSFVATIICAWLGETYGWSYGFGAAGLGMLIGLVTFLWGQKYLYGHAEPNNPKVLKESFLGPVNKEWGIYIVSTLSLILVWFLVQKIAIVFFTQNLFLLMSVVGLTYYAMFYKNEDQNRGLAKIFATVIVLFGLMAVIGFTIDHFPDSMLSHVALFNQFETWIEPLAYVLLGMIIAFSIYGFLKTSGESYSRMIVLMFLIVSTIVFWALFEQSASSMTLFADRVVDRRLINAQLTNGDAWIFYVLAVLSFAVAGFGFKTANAYRRIHNSPLKSVLMPTVLIGLIDIVLVLGVVIYQFGGEWITYFSYLGIFLLLLTSVVKAMSLAFILIGFFFNRDKATTVTKTDATSSAASISIIAVTMLIVGAICAYYGLVHLGGLADGQVENLVIEPTAGQFGSLNALFIFTLAPLFAALWVKLARVNLDPNTPVKFSLGLIQVGLGFGALLIGALTPNEAGKVAWVWLMLAYLLHTTGELSLSPVGLSAVTKLSIKSVVSMVMGVWFLATSLSEVVAVLLAKIAALDQQELLTLTVSEQLDKYNDLWTTLLYLGVGFGLVLLLLSPLLKKGMKGIH</sequence>
<evidence type="ECO:0000256" key="7">
    <source>
        <dbReference type="SAM" id="Phobius"/>
    </source>
</evidence>
<dbReference type="InterPro" id="IPR005279">
    <property type="entry name" value="Dipep/tripep_permease"/>
</dbReference>
<evidence type="ECO:0008006" key="10">
    <source>
        <dbReference type="Google" id="ProtNLM"/>
    </source>
</evidence>
<feature type="transmembrane region" description="Helical" evidence="7">
    <location>
        <begin position="268"/>
        <end position="287"/>
    </location>
</feature>
<reference evidence="8" key="1">
    <citation type="journal article" date="2014" name="Int. J. Syst. Evol. Microbiol.">
        <title>Complete genome sequence of Corynebacterium casei LMG S-19264T (=DSM 44701T), isolated from a smear-ripened cheese.</title>
        <authorList>
            <consortium name="US DOE Joint Genome Institute (JGI-PGF)"/>
            <person name="Walter F."/>
            <person name="Albersmeier A."/>
            <person name="Kalinowski J."/>
            <person name="Ruckert C."/>
        </authorList>
    </citation>
    <scope>NUCLEOTIDE SEQUENCE</scope>
    <source>
        <strain evidence="8">CGMCC 1.12181</strain>
    </source>
</reference>
<feature type="transmembrane region" description="Helical" evidence="7">
    <location>
        <begin position="130"/>
        <end position="150"/>
    </location>
</feature>
<keyword evidence="4" id="KW-0571">Peptide transport</keyword>
<feature type="transmembrane region" description="Helical" evidence="7">
    <location>
        <begin position="718"/>
        <end position="740"/>
    </location>
</feature>
<name>A0A917CHH1_9GAMM</name>
<feature type="transmembrane region" description="Helical" evidence="7">
    <location>
        <begin position="340"/>
        <end position="361"/>
    </location>
</feature>
<dbReference type="PANTHER" id="PTHR11654">
    <property type="entry name" value="OLIGOPEPTIDE TRANSPORTER-RELATED"/>
    <property type="match status" value="1"/>
</dbReference>
<keyword evidence="9" id="KW-1185">Reference proteome</keyword>
<feature type="transmembrane region" description="Helical" evidence="7">
    <location>
        <begin position="63"/>
        <end position="84"/>
    </location>
</feature>
<feature type="transmembrane region" description="Helical" evidence="7">
    <location>
        <begin position="636"/>
        <end position="662"/>
    </location>
</feature>
<dbReference type="InterPro" id="IPR036259">
    <property type="entry name" value="MFS_trans_sf"/>
</dbReference>
<feature type="transmembrane region" description="Helical" evidence="7">
    <location>
        <begin position="531"/>
        <end position="550"/>
    </location>
</feature>
<dbReference type="InterPro" id="IPR018456">
    <property type="entry name" value="PTR2_symporter_CS"/>
</dbReference>
<dbReference type="Proteomes" id="UP000605253">
    <property type="component" value="Unassembled WGS sequence"/>
</dbReference>
<dbReference type="GO" id="GO:1904680">
    <property type="term" value="F:peptide transmembrane transporter activity"/>
    <property type="evidence" value="ECO:0007669"/>
    <property type="project" value="InterPro"/>
</dbReference>
<evidence type="ECO:0000256" key="4">
    <source>
        <dbReference type="ARBA" id="ARBA00022856"/>
    </source>
</evidence>
<protein>
    <recommendedName>
        <fullName evidence="10">POT family proton-dependent oligopeptide transporter</fullName>
    </recommendedName>
</protein>
<reference evidence="8" key="2">
    <citation type="submission" date="2020-09" db="EMBL/GenBank/DDBJ databases">
        <authorList>
            <person name="Sun Q."/>
            <person name="Zhou Y."/>
        </authorList>
    </citation>
    <scope>NUCLEOTIDE SEQUENCE</scope>
    <source>
        <strain evidence="8">CGMCC 1.12181</strain>
    </source>
</reference>
<dbReference type="Gene3D" id="1.20.1250.20">
    <property type="entry name" value="MFS general substrate transporter like domains"/>
    <property type="match status" value="2"/>
</dbReference>
<dbReference type="InterPro" id="IPR000109">
    <property type="entry name" value="POT_fam"/>
</dbReference>
<comment type="similarity">
    <text evidence="2">Belongs to the major facilitator superfamily. Proton-dependent oligopeptide transporter (POT/PTR) (TC 2.A.17) family.</text>
</comment>
<dbReference type="GO" id="GO:0006857">
    <property type="term" value="P:oligopeptide transport"/>
    <property type="evidence" value="ECO:0007669"/>
    <property type="project" value="InterPro"/>
</dbReference>
<feature type="transmembrane region" description="Helical" evidence="7">
    <location>
        <begin position="482"/>
        <end position="511"/>
    </location>
</feature>
<feature type="transmembrane region" description="Helical" evidence="7">
    <location>
        <begin position="171"/>
        <end position="191"/>
    </location>
</feature>
<evidence type="ECO:0000256" key="1">
    <source>
        <dbReference type="ARBA" id="ARBA00004141"/>
    </source>
</evidence>
<feature type="transmembrane region" description="Helical" evidence="7">
    <location>
        <begin position="570"/>
        <end position="593"/>
    </location>
</feature>
<dbReference type="NCBIfam" id="TIGR00924">
    <property type="entry name" value="yjdL_sub1_fam"/>
    <property type="match status" value="1"/>
</dbReference>
<dbReference type="RefSeq" id="WP_229728221.1">
    <property type="nucleotide sequence ID" value="NZ_BAABJF010000032.1"/>
</dbReference>
<dbReference type="EMBL" id="BMEO01000002">
    <property type="protein sequence ID" value="GGF86996.1"/>
    <property type="molecule type" value="Genomic_DNA"/>
</dbReference>
<dbReference type="PROSITE" id="PS01022">
    <property type="entry name" value="PTR2_1"/>
    <property type="match status" value="1"/>
</dbReference>
<feature type="transmembrane region" description="Helical" evidence="7">
    <location>
        <begin position="674"/>
        <end position="698"/>
    </location>
</feature>
<proteinExistence type="inferred from homology"/>
<feature type="transmembrane region" description="Helical" evidence="7">
    <location>
        <begin position="245"/>
        <end position="262"/>
    </location>
</feature>
<evidence type="ECO:0000256" key="5">
    <source>
        <dbReference type="ARBA" id="ARBA00022989"/>
    </source>
</evidence>
<feature type="transmembrane region" description="Helical" evidence="7">
    <location>
        <begin position="605"/>
        <end position="624"/>
    </location>
</feature>
<feature type="transmembrane region" description="Helical" evidence="7">
    <location>
        <begin position="418"/>
        <end position="435"/>
    </location>
</feature>
<dbReference type="SUPFAM" id="SSF103473">
    <property type="entry name" value="MFS general substrate transporter"/>
    <property type="match status" value="1"/>
</dbReference>
<keyword evidence="4" id="KW-0653">Protein transport</keyword>
<feature type="transmembrane region" description="Helical" evidence="7">
    <location>
        <begin position="299"/>
        <end position="320"/>
    </location>
</feature>
<evidence type="ECO:0000256" key="6">
    <source>
        <dbReference type="ARBA" id="ARBA00023136"/>
    </source>
</evidence>
<feature type="transmembrane region" description="Helical" evidence="7">
    <location>
        <begin position="456"/>
        <end position="476"/>
    </location>
</feature>
<dbReference type="AlphaFoldDB" id="A0A917CHH1"/>
<organism evidence="8 9">
    <name type="scientific">Marinicella pacifica</name>
    <dbReference type="NCBI Taxonomy" id="1171543"/>
    <lineage>
        <taxon>Bacteria</taxon>
        <taxon>Pseudomonadati</taxon>
        <taxon>Pseudomonadota</taxon>
        <taxon>Gammaproteobacteria</taxon>
        <taxon>Lysobacterales</taxon>
        <taxon>Marinicellaceae</taxon>
        <taxon>Marinicella</taxon>
    </lineage>
</organism>
<feature type="transmembrane region" description="Helical" evidence="7">
    <location>
        <begin position="368"/>
        <end position="388"/>
    </location>
</feature>
<dbReference type="CDD" id="cd17346">
    <property type="entry name" value="MFS_DtpA_like"/>
    <property type="match status" value="1"/>
</dbReference>
<keyword evidence="4" id="KW-0813">Transport</keyword>
<evidence type="ECO:0000313" key="9">
    <source>
        <dbReference type="Proteomes" id="UP000605253"/>
    </source>
</evidence>
<comment type="subcellular location">
    <subcellularLocation>
        <location evidence="1">Membrane</location>
        <topology evidence="1">Multi-pass membrane protein</topology>
    </subcellularLocation>
</comment>
<accession>A0A917CHH1</accession>
<keyword evidence="6 7" id="KW-0472">Membrane</keyword>
<feature type="transmembrane region" description="Helical" evidence="7">
    <location>
        <begin position="197"/>
        <end position="216"/>
    </location>
</feature>